<dbReference type="EMBL" id="JWZX01001876">
    <property type="protein sequence ID" value="KOO31984.1"/>
    <property type="molecule type" value="Genomic_DNA"/>
</dbReference>
<proteinExistence type="predicted"/>
<accession>A0A0M0JZK5</accession>
<feature type="compositionally biased region" description="Basic residues" evidence="1">
    <location>
        <begin position="119"/>
        <end position="130"/>
    </location>
</feature>
<dbReference type="InterPro" id="IPR015925">
    <property type="entry name" value="Ryanodine_IP3_receptor"/>
</dbReference>
<gene>
    <name evidence="2" type="ORF">Ctob_011565</name>
</gene>
<dbReference type="Proteomes" id="UP000037460">
    <property type="component" value="Unassembled WGS sequence"/>
</dbReference>
<protein>
    <submittedName>
        <fullName evidence="2">Inositol receptor type</fullName>
    </submittedName>
</protein>
<organism evidence="2 3">
    <name type="scientific">Chrysochromulina tobinii</name>
    <dbReference type="NCBI Taxonomy" id="1460289"/>
    <lineage>
        <taxon>Eukaryota</taxon>
        <taxon>Haptista</taxon>
        <taxon>Haptophyta</taxon>
        <taxon>Prymnesiophyceae</taxon>
        <taxon>Prymnesiales</taxon>
        <taxon>Chrysochromulinaceae</taxon>
        <taxon>Chrysochromulina</taxon>
    </lineage>
</organism>
<keyword evidence="3" id="KW-1185">Reference proteome</keyword>
<keyword evidence="2" id="KW-0675">Receptor</keyword>
<evidence type="ECO:0000313" key="3">
    <source>
        <dbReference type="Proteomes" id="UP000037460"/>
    </source>
</evidence>
<reference evidence="3" key="1">
    <citation type="journal article" date="2015" name="PLoS Genet.">
        <title>Genome Sequence and Transcriptome Analyses of Chrysochromulina tobin: Metabolic Tools for Enhanced Algal Fitness in the Prominent Order Prymnesiales (Haptophyceae).</title>
        <authorList>
            <person name="Hovde B.T."/>
            <person name="Deodato C.R."/>
            <person name="Hunsperger H.M."/>
            <person name="Ryken S.A."/>
            <person name="Yost W."/>
            <person name="Jha R.K."/>
            <person name="Patterson J."/>
            <person name="Monnat R.J. Jr."/>
            <person name="Barlow S.B."/>
            <person name="Starkenburg S.R."/>
            <person name="Cattolico R.A."/>
        </authorList>
    </citation>
    <scope>NUCLEOTIDE SEQUENCE</scope>
    <source>
        <strain evidence="3">CCMP291</strain>
    </source>
</reference>
<evidence type="ECO:0000313" key="2">
    <source>
        <dbReference type="EMBL" id="KOO31984.1"/>
    </source>
</evidence>
<dbReference type="GO" id="GO:0006816">
    <property type="term" value="P:calcium ion transport"/>
    <property type="evidence" value="ECO:0007669"/>
    <property type="project" value="InterPro"/>
</dbReference>
<evidence type="ECO:0000256" key="1">
    <source>
        <dbReference type="SAM" id="MobiDB-lite"/>
    </source>
</evidence>
<dbReference type="PANTHER" id="PTHR13715:SF99">
    <property type="entry name" value="INOSITOL 1,4,5-TRISPHOSPHATE RECEPTOR-LIKE PROTEIN A"/>
    <property type="match status" value="1"/>
</dbReference>
<name>A0A0M0JZK5_9EUKA</name>
<dbReference type="AlphaFoldDB" id="A0A0M0JZK5"/>
<feature type="region of interest" description="Disordered" evidence="1">
    <location>
        <begin position="116"/>
        <end position="140"/>
    </location>
</feature>
<dbReference type="PANTHER" id="PTHR13715">
    <property type="entry name" value="RYANODINE RECEPTOR AND IP3 RECEPTOR"/>
    <property type="match status" value="1"/>
</dbReference>
<sequence length="472" mass="52239">MLSLEVEPSGGSGADLISILLDLTFYEHTELVEAALELLVRHYQQRDTLYKYGLDVKLLAKPEVVQHYMRCDQLLRQLQRLANRRRLLGMERSRAVQLLGLLTKYCYEDARAVSSARPPSKKARSPRRSPTKPAPSASRNPSDGLYLLLVGRAMASLGSNQMLMLPELAEDAWLDETLSSEDEMRAPMPFPPIYDVPAHNPCNRRLRSGDRVVIEGGQYKVMATEEVLSTGAHGVPATALSVTLDRPLALELPSGHKGVAPVPPALQATGSGHVWVMLQCRSPAMNVDCQLLLLSMGAHDVAIQLLKTPFVLDEVRADELEVCAQVDEATVRHVVELASESHAPRFLRVLRSLMRPGGRPIKRNQNLVVNCLNEKGTALVFYTGGAGRARRDALVEAGSHRHPHGEIRYHMELMALLGEAVMGQCAATERQVQEMLPIDELLQLLLHATVVLPLELRAHYLQILQEAYANCP</sequence>
<comment type="caution">
    <text evidence="2">The sequence shown here is derived from an EMBL/GenBank/DDBJ whole genome shotgun (WGS) entry which is preliminary data.</text>
</comment>